<keyword evidence="4" id="KW-1185">Reference proteome</keyword>
<dbReference type="Pfam" id="PF10551">
    <property type="entry name" value="MULE"/>
    <property type="match status" value="1"/>
</dbReference>
<dbReference type="PANTHER" id="PTHR47718:SF13">
    <property type="entry name" value="OS09G0290500 PROTEIN"/>
    <property type="match status" value="1"/>
</dbReference>
<feature type="domain" description="MULE transposase" evidence="2">
    <location>
        <begin position="262"/>
        <end position="356"/>
    </location>
</feature>
<dbReference type="Gramene" id="PUZ47420">
    <property type="protein sequence ID" value="PUZ47420"/>
    <property type="gene ID" value="GQ55_7G163400"/>
</dbReference>
<sequence>MEAHLSSDNDMQQEVSDEDDFIAEEVEGDSANQLIEKQILLQPTKGMLFDNEDDAISFYKNYAKKIGFCVTKRGCKKNEDGKVRYFTLACSRQGKAQYTSKDTFKPNPSTRMQCPAKVNFYLQGDEFCISSVTLDHNHAVSPNKARFLRCHKKLDVHAKRRLELNDQAGIRINKSFGSLVMQAGGYENLEFGEKECRNYLQDVRKLKLGAGDAYAINQYFLRMQSKNSNFFYVMDVGLDCTLRNGLWVDARSRATYESFSDVVTFDTTYLTNKYHMPFASFVGVNHHRESVLLGCGLLSNKDTDTFVWLFKAWLSCMLNKASNAIITDQCKAMQNAIEVVFPDAWHRWCLWHIMKKVPEKLGGYTKYDDIRITLSNVVYDSLSKDDFNKGWINMIDGFGLHDNEWLGGLYDDRHLWAPAYVKDTFWDVMSSTQRSESVNAFFDGYEVIPCITHYEFEKQFQAMYTNVKFKEFQDELRGKIYCYPNCLEKEGSNCTFKVREDRKVGEKMVVSEFIVLFNKEEGDMRHILSTLPLVGTTEVPPKYILQRWRKDFKRKHTFIKCSYDDQLDTLVMKRYDNLCKHFSEVAENGSGSNTLYNLVIHGLNELKIKIYAHQDS</sequence>
<feature type="domain" description="FAR1" evidence="1">
    <location>
        <begin position="57"/>
        <end position="141"/>
    </location>
</feature>
<protein>
    <submittedName>
        <fullName evidence="3">Uncharacterized protein</fullName>
    </submittedName>
</protein>
<proteinExistence type="predicted"/>
<name>A0A2T7CVQ6_9POAL</name>
<evidence type="ECO:0000259" key="1">
    <source>
        <dbReference type="Pfam" id="PF03101"/>
    </source>
</evidence>
<dbReference type="OrthoDB" id="637956at2759"/>
<dbReference type="AlphaFoldDB" id="A0A2T7CVQ6"/>
<dbReference type="STRING" id="1504633.A0A2T7CVQ6"/>
<accession>A0A2T7CVQ6</accession>
<organism evidence="3 4">
    <name type="scientific">Panicum hallii var. hallii</name>
    <dbReference type="NCBI Taxonomy" id="1504633"/>
    <lineage>
        <taxon>Eukaryota</taxon>
        <taxon>Viridiplantae</taxon>
        <taxon>Streptophyta</taxon>
        <taxon>Embryophyta</taxon>
        <taxon>Tracheophyta</taxon>
        <taxon>Spermatophyta</taxon>
        <taxon>Magnoliopsida</taxon>
        <taxon>Liliopsida</taxon>
        <taxon>Poales</taxon>
        <taxon>Poaceae</taxon>
        <taxon>PACMAD clade</taxon>
        <taxon>Panicoideae</taxon>
        <taxon>Panicodae</taxon>
        <taxon>Paniceae</taxon>
        <taxon>Panicinae</taxon>
        <taxon>Panicum</taxon>
        <taxon>Panicum sect. Panicum</taxon>
    </lineage>
</organism>
<evidence type="ECO:0000259" key="2">
    <source>
        <dbReference type="Pfam" id="PF10551"/>
    </source>
</evidence>
<gene>
    <name evidence="3" type="ORF">GQ55_7G163400</name>
</gene>
<dbReference type="InterPro" id="IPR004330">
    <property type="entry name" value="FAR1_DNA_bnd_dom"/>
</dbReference>
<evidence type="ECO:0000313" key="4">
    <source>
        <dbReference type="Proteomes" id="UP000244336"/>
    </source>
</evidence>
<dbReference type="InterPro" id="IPR018289">
    <property type="entry name" value="MULE_transposase_dom"/>
</dbReference>
<evidence type="ECO:0000313" key="3">
    <source>
        <dbReference type="EMBL" id="PUZ47420.1"/>
    </source>
</evidence>
<dbReference type="Pfam" id="PF03101">
    <property type="entry name" value="FAR1"/>
    <property type="match status" value="1"/>
</dbReference>
<dbReference type="PANTHER" id="PTHR47718">
    <property type="entry name" value="OS01G0519700 PROTEIN"/>
    <property type="match status" value="1"/>
</dbReference>
<dbReference type="Proteomes" id="UP000244336">
    <property type="component" value="Chromosome 7"/>
</dbReference>
<dbReference type="EMBL" id="CM009755">
    <property type="protein sequence ID" value="PUZ47420.1"/>
    <property type="molecule type" value="Genomic_DNA"/>
</dbReference>
<reference evidence="3 4" key="1">
    <citation type="submission" date="2018-04" db="EMBL/GenBank/DDBJ databases">
        <title>WGS assembly of Panicum hallii var. hallii HAL2.</title>
        <authorList>
            <person name="Lovell J."/>
            <person name="Jenkins J."/>
            <person name="Lowry D."/>
            <person name="Mamidi S."/>
            <person name="Sreedasyam A."/>
            <person name="Weng X."/>
            <person name="Barry K."/>
            <person name="Bonette J."/>
            <person name="Campitelli B."/>
            <person name="Daum C."/>
            <person name="Gordon S."/>
            <person name="Gould B."/>
            <person name="Lipzen A."/>
            <person name="MacQueen A."/>
            <person name="Palacio-Mejia J."/>
            <person name="Plott C."/>
            <person name="Shakirov E."/>
            <person name="Shu S."/>
            <person name="Yoshinaga Y."/>
            <person name="Zane M."/>
            <person name="Rokhsar D."/>
            <person name="Grimwood J."/>
            <person name="Schmutz J."/>
            <person name="Juenger T."/>
        </authorList>
    </citation>
    <scope>NUCLEOTIDE SEQUENCE [LARGE SCALE GENOMIC DNA]</scope>
    <source>
        <strain evidence="4">cv. HAL2</strain>
    </source>
</reference>